<dbReference type="eggNOG" id="COG5360">
    <property type="taxonomic scope" value="Bacteria"/>
</dbReference>
<dbReference type="PANTHER" id="PTHR39210:SF1">
    <property type="entry name" value="HEPARIN-SULFATE LYASE"/>
    <property type="match status" value="1"/>
</dbReference>
<keyword evidence="2" id="KW-0732">Signal</keyword>
<dbReference type="Gene3D" id="1.50.10.100">
    <property type="entry name" value="Chondroitin AC/alginate lyase"/>
    <property type="match status" value="1"/>
</dbReference>
<dbReference type="GO" id="GO:0016829">
    <property type="term" value="F:lyase activity"/>
    <property type="evidence" value="ECO:0007669"/>
    <property type="project" value="UniProtKB-KW"/>
</dbReference>
<proteinExistence type="predicted"/>
<dbReference type="Pfam" id="PF07940">
    <property type="entry name" value="Hepar_II_III_C"/>
    <property type="match status" value="1"/>
</dbReference>
<evidence type="ECO:0000256" key="4">
    <source>
        <dbReference type="ARBA" id="ARBA00023239"/>
    </source>
</evidence>
<reference evidence="8" key="2">
    <citation type="submission" date="2012-08" db="EMBL/GenBank/DDBJ databases">
        <title>Finished genome of Desulfosporosinus meridiei DSM 13257.</title>
        <authorList>
            <person name="Huntemann M."/>
            <person name="Wei C.-L."/>
            <person name="Han J."/>
            <person name="Detter J.C."/>
            <person name="Han C."/>
            <person name="Davenport K."/>
            <person name="Daligault H."/>
            <person name="Erkkila T."/>
            <person name="Gu W."/>
            <person name="Munk A.C.C."/>
            <person name="Teshima H."/>
            <person name="Xu Y."/>
            <person name="Chain P."/>
            <person name="Tapia R."/>
            <person name="Chen A."/>
            <person name="Krypides N."/>
            <person name="Mavromatis K."/>
            <person name="Markowitz V."/>
            <person name="Szeto E."/>
            <person name="Ivanova N."/>
            <person name="Mikhailova N."/>
            <person name="Ovchinnikova G."/>
            <person name="Pagani I."/>
            <person name="Pati A."/>
            <person name="Goodwin L."/>
            <person name="Peters L."/>
            <person name="Pitluck S."/>
            <person name="Woyke T."/>
            <person name="Pester M."/>
            <person name="Spring S."/>
            <person name="Ollivier B."/>
            <person name="Rattei T."/>
            <person name="Klenk H.-P."/>
            <person name="Wagner M."/>
            <person name="Loy A."/>
        </authorList>
    </citation>
    <scope>NUCLEOTIDE SEQUENCE [LARGE SCALE GENOMIC DNA]</scope>
    <source>
        <strain evidence="8">ATCC BAA-275 / DSM 13257 / NCIMB 13706 / S10</strain>
    </source>
</reference>
<feature type="domain" description="Heparin-sulfate lyase N-terminal" evidence="6">
    <location>
        <begin position="104"/>
        <end position="337"/>
    </location>
</feature>
<evidence type="ECO:0000313" key="8">
    <source>
        <dbReference type="Proteomes" id="UP000005262"/>
    </source>
</evidence>
<keyword evidence="4" id="KW-0456">Lyase</keyword>
<dbReference type="GO" id="GO:0042597">
    <property type="term" value="C:periplasmic space"/>
    <property type="evidence" value="ECO:0007669"/>
    <property type="project" value="UniProtKB-SubCell"/>
</dbReference>
<feature type="domain" description="Heparinase II/III-like C-terminal" evidence="5">
    <location>
        <begin position="390"/>
        <end position="604"/>
    </location>
</feature>
<evidence type="ECO:0000313" key="7">
    <source>
        <dbReference type="EMBL" id="AFQ45977.1"/>
    </source>
</evidence>
<name>J7IVW2_DESMD</name>
<dbReference type="STRING" id="768704.Desmer_4148"/>
<evidence type="ECO:0000259" key="5">
    <source>
        <dbReference type="Pfam" id="PF07940"/>
    </source>
</evidence>
<dbReference type="InterPro" id="IPR012480">
    <property type="entry name" value="Hepar_II_III_C"/>
</dbReference>
<dbReference type="HOGENOM" id="CLU_022012_3_0_9"/>
<evidence type="ECO:0000259" key="6">
    <source>
        <dbReference type="Pfam" id="PF16889"/>
    </source>
</evidence>
<dbReference type="Pfam" id="PF16889">
    <property type="entry name" value="Hepar_II_III_N"/>
    <property type="match status" value="1"/>
</dbReference>
<evidence type="ECO:0000256" key="3">
    <source>
        <dbReference type="ARBA" id="ARBA00022764"/>
    </source>
</evidence>
<keyword evidence="8" id="KW-1185">Reference proteome</keyword>
<dbReference type="KEGG" id="dmi:Desmer_4148"/>
<protein>
    <submittedName>
        <fullName evidence="7">Uncharacterized protein</fullName>
    </submittedName>
</protein>
<gene>
    <name evidence="7" type="ordered locus">Desmer_4148</name>
</gene>
<dbReference type="EMBL" id="CP003629">
    <property type="protein sequence ID" value="AFQ45977.1"/>
    <property type="molecule type" value="Genomic_DNA"/>
</dbReference>
<dbReference type="AlphaFoldDB" id="J7IVW2"/>
<dbReference type="InterPro" id="IPR008929">
    <property type="entry name" value="Chondroitin_lyas"/>
</dbReference>
<evidence type="ECO:0000256" key="2">
    <source>
        <dbReference type="ARBA" id="ARBA00022729"/>
    </source>
</evidence>
<reference evidence="7 8" key="1">
    <citation type="journal article" date="2012" name="J. Bacteriol.">
        <title>Complete genome sequences of Desulfosporosinus orientis DSM765T, Desulfosporosinus youngiae DSM17734T, Desulfosporosinus meridiei DSM13257T, and Desulfosporosinus acidiphilus DSM22704T.</title>
        <authorList>
            <person name="Pester M."/>
            <person name="Brambilla E."/>
            <person name="Alazard D."/>
            <person name="Rattei T."/>
            <person name="Weinmaier T."/>
            <person name="Han J."/>
            <person name="Lucas S."/>
            <person name="Lapidus A."/>
            <person name="Cheng J.F."/>
            <person name="Goodwin L."/>
            <person name="Pitluck S."/>
            <person name="Peters L."/>
            <person name="Ovchinnikova G."/>
            <person name="Teshima H."/>
            <person name="Detter J.C."/>
            <person name="Han C.S."/>
            <person name="Tapia R."/>
            <person name="Land M.L."/>
            <person name="Hauser L."/>
            <person name="Kyrpides N.C."/>
            <person name="Ivanova N.N."/>
            <person name="Pagani I."/>
            <person name="Huntmann M."/>
            <person name="Wei C.L."/>
            <person name="Davenport K.W."/>
            <person name="Daligault H."/>
            <person name="Chain P.S."/>
            <person name="Chen A."/>
            <person name="Mavromatis K."/>
            <person name="Markowitz V."/>
            <person name="Szeto E."/>
            <person name="Mikhailova N."/>
            <person name="Pati A."/>
            <person name="Wagner M."/>
            <person name="Woyke T."/>
            <person name="Ollivier B."/>
            <person name="Klenk H.P."/>
            <person name="Spring S."/>
            <person name="Loy A."/>
        </authorList>
    </citation>
    <scope>NUCLEOTIDE SEQUENCE [LARGE SCALE GENOMIC DNA]</scope>
    <source>
        <strain evidence="8">ATCC BAA-275 / DSM 13257 / NCIMB 13706 / S10</strain>
    </source>
</reference>
<dbReference type="SUPFAM" id="SSF48230">
    <property type="entry name" value="Chondroitin AC/alginate lyase"/>
    <property type="match status" value="1"/>
</dbReference>
<keyword evidence="3" id="KW-0574">Periplasm</keyword>
<dbReference type="InterPro" id="IPR031680">
    <property type="entry name" value="Hepar_II_III_N"/>
</dbReference>
<dbReference type="PANTHER" id="PTHR39210">
    <property type="entry name" value="HEPARIN-SULFATE LYASE"/>
    <property type="match status" value="1"/>
</dbReference>
<evidence type="ECO:0000256" key="1">
    <source>
        <dbReference type="ARBA" id="ARBA00004418"/>
    </source>
</evidence>
<dbReference type="Proteomes" id="UP000005262">
    <property type="component" value="Chromosome"/>
</dbReference>
<comment type="subcellular location">
    <subcellularLocation>
        <location evidence="1">Periplasm</location>
    </subcellularLocation>
</comment>
<accession>J7IVW2</accession>
<organism evidence="7 8">
    <name type="scientific">Desulfosporosinus meridiei (strain ATCC BAA-275 / DSM 13257 / KCTC 12902 / NCIMB 13706 / S10)</name>
    <dbReference type="NCBI Taxonomy" id="768704"/>
    <lineage>
        <taxon>Bacteria</taxon>
        <taxon>Bacillati</taxon>
        <taxon>Bacillota</taxon>
        <taxon>Clostridia</taxon>
        <taxon>Eubacteriales</taxon>
        <taxon>Desulfitobacteriaceae</taxon>
        <taxon>Desulfosporosinus</taxon>
    </lineage>
</organism>
<sequence length="650" mass="75445">MGYLERESNVKNRILLYLHTVRHYKASQIYFRIKLLIKRNIYYRIFDPSKRCQNLLLNHRFNEAIVEKNIKKCSIKVDKEIKDKDLYQKIVTTAEEIIENRVFKFLNHKVRFSNKINWTNAYPSTLWGYNLNYFDFLLPISIYINVEKDMVKWEKLKSILGDWIEAYDYKHKVIASPYVVSLRLVNFLFMILLTNNCMKAPFNSASSLMTYLYRDFFYLSENLELDIKGNHLLKNLKALIVLGFFFKTKKSIQIAQESVSKLLEELEEQILEDGGHFERSPMYQAIVTQDMIEIIYFMRLLDIPVPKELIEKLGLMLDFLEVMTHPDGDISLFNDSAFNIAAESSDILFVGARLLNKTPSIYARPGRISYLLSNPTKNMNYLSELRHGGLAARPDTGYFCLNNNFGKMILDCGDLAPDYLPAHAHNDMLSFELSLKDKRYLVDTGVYEYQPGIFRDNCRSTFSHNTVAINGKEQSELWASFRMARRGKIKSCGWKEGNEYCIVSAERSQYDSKDSLHRRTVIGHQDGFWVILDRVQGEEEGEGDGLHLSHLHFHPDLDPVLTPTGIIADQLVIQPFAIDAGFKLDILKSLYFPEFGLKQERSTLRMGTSALYFGYVLIAYQVECFKIAQEQGSIHLSLDKKNYYLDMDIS</sequence>
<dbReference type="Gene3D" id="2.70.98.70">
    <property type="match status" value="1"/>
</dbReference>